<dbReference type="SUPFAM" id="SSF56281">
    <property type="entry name" value="Metallo-hydrolase/oxidoreductase"/>
    <property type="match status" value="1"/>
</dbReference>
<reference evidence="8 9" key="1">
    <citation type="submission" date="2017-07" db="EMBL/GenBank/DDBJ databases">
        <title>Phenotypical and genomic characterization of a clinical isolate of Shewanella bicestrii sp. nov. producing an extended-spectrum beta-lactamase and a new oxacillinase variant.</title>
        <authorList>
            <person name="Jousset A.B."/>
            <person name="Bonnin R.A."/>
            <person name="Girlich D."/>
            <person name="Dabos L."/>
            <person name="Potron A."/>
            <person name="Dortet L."/>
            <person name="Glaser P."/>
            <person name="Naas T."/>
        </authorList>
    </citation>
    <scope>NUCLEOTIDE SEQUENCE [LARGE SCALE GENOMIC DNA]</scope>
    <source>
        <strain evidence="8 9">JAB-1</strain>
    </source>
</reference>
<dbReference type="PANTHER" id="PTHR30619">
    <property type="entry name" value="DNA INTERNALIZATION/COMPETENCE PROTEIN COMEC/REC2"/>
    <property type="match status" value="1"/>
</dbReference>
<evidence type="ECO:0000259" key="7">
    <source>
        <dbReference type="SMART" id="SM00849"/>
    </source>
</evidence>
<feature type="transmembrane region" description="Helical" evidence="6">
    <location>
        <begin position="401"/>
        <end position="420"/>
    </location>
</feature>
<dbReference type="InterPro" id="IPR004797">
    <property type="entry name" value="Competence_ComEC/Rec2"/>
</dbReference>
<feature type="transmembrane region" description="Helical" evidence="6">
    <location>
        <begin position="278"/>
        <end position="295"/>
    </location>
</feature>
<organism evidence="8 9">
    <name type="scientific">Shewanella bicestrii</name>
    <dbReference type="NCBI Taxonomy" id="2018305"/>
    <lineage>
        <taxon>Bacteria</taxon>
        <taxon>Pseudomonadati</taxon>
        <taxon>Pseudomonadota</taxon>
        <taxon>Gammaproteobacteria</taxon>
        <taxon>Alteromonadales</taxon>
        <taxon>Shewanellaceae</taxon>
        <taxon>Shewanella</taxon>
    </lineage>
</organism>
<dbReference type="NCBIfam" id="TIGR00361">
    <property type="entry name" value="ComEC_Rec2"/>
    <property type="match status" value="1"/>
</dbReference>
<proteinExistence type="predicted"/>
<dbReference type="Pfam" id="PF13567">
    <property type="entry name" value="DUF4131"/>
    <property type="match status" value="1"/>
</dbReference>
<feature type="transmembrane region" description="Helical" evidence="6">
    <location>
        <begin position="307"/>
        <end position="337"/>
    </location>
</feature>
<accession>A0A220UMC0</accession>
<dbReference type="InterPro" id="IPR001279">
    <property type="entry name" value="Metallo-B-lactamas"/>
</dbReference>
<dbReference type="Pfam" id="PF03772">
    <property type="entry name" value="Competence"/>
    <property type="match status" value="1"/>
</dbReference>
<evidence type="ECO:0000256" key="2">
    <source>
        <dbReference type="ARBA" id="ARBA00022475"/>
    </source>
</evidence>
<sequence length="773" mass="86167">MNGFIFGFSATLLSAMLWPSLLPINCLPYLCLGALILFKKAPSLSGMLFAMCWLTGFCLVLSRQDLPLSQQPIQVRAEIISLVSQNSDWVSFDIIVDKPNLIFWPRAKLRLTWQSPEAVQVGQVWSFTLMPKSISSVLNQGGYNEQKQLISQHIVGKGRVIHAQPLTTHFSLRNHLISQLSPKLSTFTQGDILLALILGDKQLIPASKWQALRQTGTGHLVAISGLHLSVVTAWVYVCTLFLLSRFAAHPSRRNLVIALLLAGGCALFYSYLAGFAVSTQRALVMILLIMLLSLLRRYSSAWDRLLFALFIVLLLDPLACLSAGFWLSFCALAIILYTLESVPRIQPVEGNASFRAKARGRLAQFWSIQWRLSLVLGLVQAVFFGGLSVHSLWMNMLVVPWFSLIVIPLSMLAFILWWLGTLFGQAWFGLFHLADLTLLPYGWLLEVSGDLPAHWHSVSETLLGASLCVLLALILWRYLPHHRRYGLWHLPIVLLFIPFILVIFPRMTESSSPQWTLHLLDVGQGLAVVIEQDNRALIYDTGAAFGEDFSYSERVIIPFLNSKGLTQVDYIVVSHGDNDHAGGAEVLAKAYPRANWITDVAHLAGMPCLPQQIQWQQLTLNFISTQTALGGNNASCVLRIEDSVHSVLLSGDIEKETEAVLIEQALKGAELKSQVLIAPHHGSRTSSTPAFIDAVAPELVLFPAGLNNRYGFPKPDVVARYQARGIAYLTTGREGQISVSFGAERLEVKTYRRDFAPFWYNRLFRFGDLINPE</sequence>
<evidence type="ECO:0000256" key="6">
    <source>
        <dbReference type="SAM" id="Phobius"/>
    </source>
</evidence>
<dbReference type="KEGG" id="sbj:CF168_07970"/>
<dbReference type="GO" id="GO:0030420">
    <property type="term" value="P:establishment of competence for transformation"/>
    <property type="evidence" value="ECO:0007669"/>
    <property type="project" value="InterPro"/>
</dbReference>
<protein>
    <submittedName>
        <fullName evidence="8">DNA internalization-related competence protein ComEC/Rec2</fullName>
    </submittedName>
</protein>
<keyword evidence="9" id="KW-1185">Reference proteome</keyword>
<feature type="transmembrane region" description="Helical" evidence="6">
    <location>
        <begin position="219"/>
        <end position="243"/>
    </location>
</feature>
<keyword evidence="5 6" id="KW-0472">Membrane</keyword>
<dbReference type="CDD" id="cd07731">
    <property type="entry name" value="ComA-like_MBL-fold"/>
    <property type="match status" value="1"/>
</dbReference>
<dbReference type="InterPro" id="IPR035681">
    <property type="entry name" value="ComA-like_MBL"/>
</dbReference>
<dbReference type="InterPro" id="IPR036866">
    <property type="entry name" value="RibonucZ/Hydroxyglut_hydro"/>
</dbReference>
<name>A0A220UMC0_9GAMM</name>
<feature type="transmembrane region" description="Helical" evidence="6">
    <location>
        <begin position="43"/>
        <end position="61"/>
    </location>
</feature>
<feature type="transmembrane region" description="Helical" evidence="6">
    <location>
        <begin position="255"/>
        <end position="272"/>
    </location>
</feature>
<feature type="transmembrane region" description="Helical" evidence="6">
    <location>
        <begin position="457"/>
        <end position="479"/>
    </location>
</feature>
<dbReference type="Gene3D" id="3.60.15.10">
    <property type="entry name" value="Ribonuclease Z/Hydroxyacylglutathione hydrolase-like"/>
    <property type="match status" value="1"/>
</dbReference>
<dbReference type="EMBL" id="CP022358">
    <property type="protein sequence ID" value="ASK68823.1"/>
    <property type="molecule type" value="Genomic_DNA"/>
</dbReference>
<dbReference type="Pfam" id="PF00753">
    <property type="entry name" value="Lactamase_B"/>
    <property type="match status" value="1"/>
</dbReference>
<dbReference type="PANTHER" id="PTHR30619:SF1">
    <property type="entry name" value="RECOMBINATION PROTEIN 2"/>
    <property type="match status" value="1"/>
</dbReference>
<keyword evidence="2" id="KW-1003">Cell membrane</keyword>
<dbReference type="GO" id="GO:0005886">
    <property type="term" value="C:plasma membrane"/>
    <property type="evidence" value="ECO:0007669"/>
    <property type="project" value="UniProtKB-SubCell"/>
</dbReference>
<feature type="domain" description="Metallo-beta-lactamase" evidence="7">
    <location>
        <begin position="524"/>
        <end position="680"/>
    </location>
</feature>
<dbReference type="NCBIfam" id="TIGR00360">
    <property type="entry name" value="ComEC_N-term"/>
    <property type="match status" value="1"/>
</dbReference>
<dbReference type="SMART" id="SM00849">
    <property type="entry name" value="Lactamase_B"/>
    <property type="match status" value="1"/>
</dbReference>
<dbReference type="InterPro" id="IPR004477">
    <property type="entry name" value="ComEC_N"/>
</dbReference>
<dbReference type="InterPro" id="IPR052159">
    <property type="entry name" value="Competence_DNA_uptake"/>
</dbReference>
<evidence type="ECO:0000256" key="4">
    <source>
        <dbReference type="ARBA" id="ARBA00022989"/>
    </source>
</evidence>
<feature type="transmembrane region" description="Helical" evidence="6">
    <location>
        <begin position="368"/>
        <end position="389"/>
    </location>
</feature>
<dbReference type="AlphaFoldDB" id="A0A220UMC0"/>
<evidence type="ECO:0000256" key="5">
    <source>
        <dbReference type="ARBA" id="ARBA00023136"/>
    </source>
</evidence>
<dbReference type="RefSeq" id="WP_089067531.1">
    <property type="nucleotide sequence ID" value="NZ_CP022358.1"/>
</dbReference>
<evidence type="ECO:0000256" key="3">
    <source>
        <dbReference type="ARBA" id="ARBA00022692"/>
    </source>
</evidence>
<evidence type="ECO:0000313" key="9">
    <source>
        <dbReference type="Proteomes" id="UP000198367"/>
    </source>
</evidence>
<evidence type="ECO:0000256" key="1">
    <source>
        <dbReference type="ARBA" id="ARBA00004651"/>
    </source>
</evidence>
<feature type="transmembrane region" description="Helical" evidence="6">
    <location>
        <begin position="485"/>
        <end position="504"/>
    </location>
</feature>
<comment type="subcellular location">
    <subcellularLocation>
        <location evidence="1">Cell membrane</location>
        <topology evidence="1">Multi-pass membrane protein</topology>
    </subcellularLocation>
</comment>
<gene>
    <name evidence="8" type="ORF">CF168_07970</name>
</gene>
<keyword evidence="4 6" id="KW-1133">Transmembrane helix</keyword>
<dbReference type="InterPro" id="IPR025405">
    <property type="entry name" value="DUF4131"/>
</dbReference>
<keyword evidence="3 6" id="KW-0812">Transmembrane</keyword>
<evidence type="ECO:0000313" key="8">
    <source>
        <dbReference type="EMBL" id="ASK68823.1"/>
    </source>
</evidence>
<dbReference type="Proteomes" id="UP000198367">
    <property type="component" value="Chromosome"/>
</dbReference>